<feature type="modified residue" description="Phosphohistidine" evidence="7">
    <location>
        <position position="55"/>
    </location>
</feature>
<dbReference type="SMART" id="SM00387">
    <property type="entry name" value="HATPase_c"/>
    <property type="match status" value="1"/>
</dbReference>
<evidence type="ECO:0000256" key="3">
    <source>
        <dbReference type="ARBA" id="ARBA00022553"/>
    </source>
</evidence>
<dbReference type="PROSITE" id="PS50851">
    <property type="entry name" value="CHEW"/>
    <property type="match status" value="1"/>
</dbReference>
<dbReference type="InterPro" id="IPR004358">
    <property type="entry name" value="Sig_transdc_His_kin-like_C"/>
</dbReference>
<dbReference type="PROSITE" id="PS50109">
    <property type="entry name" value="HIS_KIN"/>
    <property type="match status" value="1"/>
</dbReference>
<dbReference type="InterPro" id="IPR058661">
    <property type="entry name" value="FimL_2nd"/>
</dbReference>
<dbReference type="InterPro" id="IPR004105">
    <property type="entry name" value="CheA-like_dim"/>
</dbReference>
<evidence type="ECO:0000256" key="6">
    <source>
        <dbReference type="ARBA" id="ARBA00023012"/>
    </source>
</evidence>
<feature type="domain" description="Histidine kinase" evidence="10">
    <location>
        <begin position="1317"/>
        <end position="1515"/>
    </location>
</feature>
<dbReference type="Pfam" id="PF01584">
    <property type="entry name" value="CheW"/>
    <property type="match status" value="1"/>
</dbReference>
<protein>
    <recommendedName>
        <fullName evidence="2">histidine kinase</fullName>
        <ecNumber evidence="2">2.7.13.3</ecNumber>
    </recommendedName>
</protein>
<dbReference type="InterPro" id="IPR036061">
    <property type="entry name" value="CheW-like_dom_sf"/>
</dbReference>
<dbReference type="PROSITE" id="PS50894">
    <property type="entry name" value="HPT"/>
    <property type="match status" value="4"/>
</dbReference>
<accession>A0ABX1TZQ7</accession>
<dbReference type="PROSITE" id="PS50110">
    <property type="entry name" value="RESPONSE_REGULATORY"/>
    <property type="match status" value="1"/>
</dbReference>
<dbReference type="InterPro" id="IPR005467">
    <property type="entry name" value="His_kinase_dom"/>
</dbReference>
<dbReference type="Pfam" id="PF01627">
    <property type="entry name" value="Hpt"/>
    <property type="match status" value="3"/>
</dbReference>
<dbReference type="EC" id="2.7.13.3" evidence="2"/>
<evidence type="ECO:0000313" key="14">
    <source>
        <dbReference type="EMBL" id="NMQ28978.1"/>
    </source>
</evidence>
<keyword evidence="5" id="KW-0418">Kinase</keyword>
<dbReference type="Gene3D" id="3.40.50.2300">
    <property type="match status" value="1"/>
</dbReference>
<keyword evidence="4" id="KW-0808">Transferase</keyword>
<evidence type="ECO:0000256" key="5">
    <source>
        <dbReference type="ARBA" id="ARBA00022777"/>
    </source>
</evidence>
<dbReference type="EMBL" id="SPMY01000044">
    <property type="protein sequence ID" value="NMQ28978.1"/>
    <property type="molecule type" value="Genomic_DNA"/>
</dbReference>
<dbReference type="PANTHER" id="PTHR43395:SF8">
    <property type="entry name" value="HISTIDINE KINASE"/>
    <property type="match status" value="1"/>
</dbReference>
<dbReference type="SMART" id="SM00260">
    <property type="entry name" value="CheW"/>
    <property type="match status" value="1"/>
</dbReference>
<comment type="caution">
    <text evidence="14">The sequence shown here is derived from an EMBL/GenBank/DDBJ whole genome shotgun (WGS) entry which is preliminary data.</text>
</comment>
<organism evidence="14 15">
    <name type="scientific">Candidatus Accumulibacter phosphatis</name>
    <dbReference type="NCBI Taxonomy" id="327160"/>
    <lineage>
        <taxon>Bacteria</taxon>
        <taxon>Pseudomonadati</taxon>
        <taxon>Pseudomonadota</taxon>
        <taxon>Betaproteobacteria</taxon>
        <taxon>Candidatus Accumulibacter</taxon>
    </lineage>
</organism>
<feature type="modified residue" description="Phosphohistidine" evidence="7">
    <location>
        <position position="881"/>
    </location>
</feature>
<dbReference type="SUPFAM" id="SSF50341">
    <property type="entry name" value="CheW-like"/>
    <property type="match status" value="1"/>
</dbReference>
<evidence type="ECO:0000256" key="1">
    <source>
        <dbReference type="ARBA" id="ARBA00000085"/>
    </source>
</evidence>
<gene>
    <name evidence="14" type="ORF">E4Q23_15135</name>
</gene>
<dbReference type="RefSeq" id="WP_169067434.1">
    <property type="nucleotide sequence ID" value="NZ_SPMY01000044.1"/>
</dbReference>
<keyword evidence="3 8" id="KW-0597">Phosphoprotein</keyword>
<dbReference type="Pfam" id="PF26379">
    <property type="entry name" value="FimL_2nd"/>
    <property type="match status" value="1"/>
</dbReference>
<name>A0ABX1TZQ7_9PROT</name>
<dbReference type="PRINTS" id="PR00344">
    <property type="entry name" value="BCTRLSENSOR"/>
</dbReference>
<dbReference type="Gene3D" id="1.20.120.160">
    <property type="entry name" value="HPT domain"/>
    <property type="match status" value="4"/>
</dbReference>
<dbReference type="InterPro" id="IPR008207">
    <property type="entry name" value="Sig_transdc_His_kin_Hpt_dom"/>
</dbReference>
<evidence type="ECO:0000256" key="4">
    <source>
        <dbReference type="ARBA" id="ARBA00022679"/>
    </source>
</evidence>
<dbReference type="InterPro" id="IPR001789">
    <property type="entry name" value="Sig_transdc_resp-reg_receiver"/>
</dbReference>
<dbReference type="Pfam" id="PF02518">
    <property type="entry name" value="HATPase_c"/>
    <property type="match status" value="1"/>
</dbReference>
<evidence type="ECO:0000256" key="9">
    <source>
        <dbReference type="SAM" id="MobiDB-lite"/>
    </source>
</evidence>
<feature type="modified residue" description="4-aspartylphosphate" evidence="8">
    <location>
        <position position="1726"/>
    </location>
</feature>
<feature type="domain" description="CheW-like" evidence="12">
    <location>
        <begin position="1517"/>
        <end position="1652"/>
    </location>
</feature>
<dbReference type="PANTHER" id="PTHR43395">
    <property type="entry name" value="SENSOR HISTIDINE KINASE CHEA"/>
    <property type="match status" value="1"/>
</dbReference>
<dbReference type="Pfam" id="PF00072">
    <property type="entry name" value="Response_reg"/>
    <property type="match status" value="1"/>
</dbReference>
<sequence>MNAQTDFDIGPLTWVKSEIDLALERADKALHELAASVAVANADLGQVRFCRTHLHQVQGALTIVGLDGVTQFTEALEALLEAVERQEQPCSATHIELARRAMASLRHYLDDLIGGQPNQALRLLPVYRELQAARGQERVLATDLFFPDLRVRPPRRNGSSPKIGGGEFHSRLRQQRAYFQRGLLSWLRAPQSGAGVPEMLNAVKRIDALQELPSARAFWWVATAFLTALAERALPADADARQLCTRIDLQIRRLLEGSSNVAERLMRDALYLVGNAVSKQRAVNRVQEAYQLAALLPGAAPETAVAEESVRRRLREAIAGTEESWNKFCAGSTQALPTFRSNATALAAVVEELGQADFCRLVQAIGEVAEFLLKAPIKHSEALAMETATAILLALNAQGNIQYLDGSFTHQVNVMVDRIHGCLSGKPLSPESELPSLDEMSRQAQEKLLISQVAREIQNNLTHVEQVLDGFFRDVDKGADLAGLETPMRQVIGALTMMRHETAVVVLKKCAADIKAFSAADYVPLETDFEQLAEKLSLLGFFVDALQHGATDFDAFVRKMESSTGREVLVEEPAATVEKELEQQKLDAHALLQALKEQPDDAQLRKQVAKHLAALQKDSDLVGDKDGGPQIKQLLSVLAAAGDAGAQLDATMAALKPQTTETPLPSAETIQLSQATNEELDAEILEIFLAEAEEVLASIDHNFQLLKTQPHETELLTAIRRAVHTLKGSGRMVGLRDFGEAAWSVEQVLNLWLRQEHEVTPALVDLLGQGYSVFVIWVEHLKTGKVQAPDATAMMALAASLLRASEDSSAIETPLPEAAAEPNDRAGDERSLRQRLTITSALAEIFNEEAGAHLATLQHEFTVLESDPLAPTTHEMYRAAHTLAGIAGTVGIEPVNHLSMALEHAVSRRNQAANPDSVGALETIRQAIAGLALMLTDVAGFHEPEAAPVLIDALAALYLELSVEKRAALAEEGGDAGSGDSEGGETSAAALDGEVLEVHERVSATAGPQLAPVTATQPSAAALSGSGLEVPEMQDELDEQLLPLFLEEALDLTQSIATQLRAWRSKPSDSDALRRLARLFHTLKGSARMAGAMNLGELTHAIETRMAEAQQAENSPLELIDDIDNAFDVIVQIVERLQRGELGDAPVDVPDEAVGKIASDAELAWTAADHDAPAEAPEQQQEGESDGGEQRALLRVRADLIDRLVNEAGELSIARSRIEGEMRAIKGSLLDLTENVIRLRRQLRDIELQAELQMQSRTALADERRPIDFDPLEFDRFTRFQELTRMMAESVNDVATVQQNLLKNLDDANAAILAQSRLNRELQQELMSVRMVPFSSIADRLYRIVRQAGKELGKRANLEISGGQLQLDRTVLDKMLAPLEHMLRNAIAHGLENTPQRLAKGKPEIGELSLKLTQEGNEVIVAFADDGAGLDLQRLRERGLAAGLLNEEQAADEAQIVEMIFAPGISTASGISRLAGRGIGMDVLKSAVVSLGGRIEVLSTPDQGTTFRLYLPLTLAVTKALLVRSGQREYAIPAAMIEQVLDLREKGLTRIREANAALWSGNPYPFHYLPHLLGEPQALPERHSQYWVLLLRSGTRRVALQVDEVLGNQEVVVKNIGPQLARVIGVSGATVLGNGQVLLILNPVALASRPRTAIPVSPLPTLRHAASTGSVAATLPTVMIVDDSLTVRKISSRLLAREGYQVMTAKDGVDALEQLVAIVPDVLLVDIEMPRMDGFELTRNVRADERLRGVPIVMITSRTAEKHRHYAFELGVNHYLGKPYQEEELLRLVAAHVREQRGP</sequence>
<evidence type="ECO:0000256" key="2">
    <source>
        <dbReference type="ARBA" id="ARBA00012438"/>
    </source>
</evidence>
<evidence type="ECO:0000313" key="15">
    <source>
        <dbReference type="Proteomes" id="UP000749010"/>
    </source>
</evidence>
<dbReference type="InterPro" id="IPR051315">
    <property type="entry name" value="Bact_Chemotaxis_CheA"/>
</dbReference>
<dbReference type="SUPFAM" id="SSF55874">
    <property type="entry name" value="ATPase domain of HSP90 chaperone/DNA topoisomerase II/histidine kinase"/>
    <property type="match status" value="1"/>
</dbReference>
<dbReference type="SUPFAM" id="SSF47226">
    <property type="entry name" value="Histidine-containing phosphotransfer domain, HPT domain"/>
    <property type="match status" value="4"/>
</dbReference>
<evidence type="ECO:0000256" key="8">
    <source>
        <dbReference type="PROSITE-ProRule" id="PRU00169"/>
    </source>
</evidence>
<evidence type="ECO:0000259" key="12">
    <source>
        <dbReference type="PROSITE" id="PS50851"/>
    </source>
</evidence>
<keyword evidence="6" id="KW-0902">Two-component regulatory system</keyword>
<dbReference type="SUPFAM" id="SSF52172">
    <property type="entry name" value="CheY-like"/>
    <property type="match status" value="1"/>
</dbReference>
<evidence type="ECO:0000259" key="11">
    <source>
        <dbReference type="PROSITE" id="PS50110"/>
    </source>
</evidence>
<dbReference type="InterPro" id="IPR036890">
    <property type="entry name" value="HATPase_C_sf"/>
</dbReference>
<feature type="domain" description="HPt" evidence="13">
    <location>
        <begin position="677"/>
        <end position="784"/>
    </location>
</feature>
<dbReference type="InterPro" id="IPR011006">
    <property type="entry name" value="CheY-like_superfamily"/>
</dbReference>
<dbReference type="SMART" id="SM01231">
    <property type="entry name" value="H-kinase_dim"/>
    <property type="match status" value="1"/>
</dbReference>
<reference evidence="14 15" key="1">
    <citation type="submission" date="2019-03" db="EMBL/GenBank/DDBJ databases">
        <title>Metabolic reconstructions from genomes of highly enriched 'Candidatus Accumulibacter' and 'Candidatus Competibacter' bioreactor populations.</title>
        <authorList>
            <person name="Annavajhala M.K."/>
            <person name="Welles L."/>
            <person name="Abbas B."/>
            <person name="Sorokin D."/>
            <person name="Park H."/>
            <person name="Van Loosdrecht M."/>
            <person name="Chandran K."/>
        </authorList>
    </citation>
    <scope>NUCLEOTIDE SEQUENCE [LARGE SCALE GENOMIC DNA]</scope>
    <source>
        <strain evidence="14 15">SBR_S</strain>
    </source>
</reference>
<dbReference type="InterPro" id="IPR002545">
    <property type="entry name" value="CheW-lke_dom"/>
</dbReference>
<feature type="domain" description="HPt" evidence="13">
    <location>
        <begin position="11"/>
        <end position="112"/>
    </location>
</feature>
<feature type="modified residue" description="Phosphohistidine" evidence="7">
    <location>
        <position position="1081"/>
    </location>
</feature>
<comment type="catalytic activity">
    <reaction evidence="1">
        <text>ATP + protein L-histidine = ADP + protein N-phospho-L-histidine.</text>
        <dbReference type="EC" id="2.7.13.3"/>
    </reaction>
</comment>
<keyword evidence="15" id="KW-1185">Reference proteome</keyword>
<evidence type="ECO:0000256" key="7">
    <source>
        <dbReference type="PROSITE-ProRule" id="PRU00110"/>
    </source>
</evidence>
<feature type="region of interest" description="Disordered" evidence="9">
    <location>
        <begin position="1169"/>
        <end position="1188"/>
    </location>
</feature>
<dbReference type="SMART" id="SM00073">
    <property type="entry name" value="HPT"/>
    <property type="match status" value="3"/>
</dbReference>
<dbReference type="InterPro" id="IPR036641">
    <property type="entry name" value="HPT_dom_sf"/>
</dbReference>
<feature type="domain" description="Response regulatory" evidence="11">
    <location>
        <begin position="1677"/>
        <end position="1793"/>
    </location>
</feature>
<dbReference type="Gene3D" id="2.30.30.40">
    <property type="entry name" value="SH3 Domains"/>
    <property type="match status" value="1"/>
</dbReference>
<dbReference type="CDD" id="cd00088">
    <property type="entry name" value="HPT"/>
    <property type="match status" value="2"/>
</dbReference>
<dbReference type="Proteomes" id="UP000749010">
    <property type="component" value="Unassembled WGS sequence"/>
</dbReference>
<dbReference type="InterPro" id="IPR003594">
    <property type="entry name" value="HATPase_dom"/>
</dbReference>
<feature type="modified residue" description="Phosphohistidine" evidence="7">
    <location>
        <position position="724"/>
    </location>
</feature>
<evidence type="ECO:0000259" key="13">
    <source>
        <dbReference type="PROSITE" id="PS50894"/>
    </source>
</evidence>
<evidence type="ECO:0000259" key="10">
    <source>
        <dbReference type="PROSITE" id="PS50109"/>
    </source>
</evidence>
<dbReference type="Gene3D" id="3.30.565.10">
    <property type="entry name" value="Histidine kinase-like ATPase, C-terminal domain"/>
    <property type="match status" value="1"/>
</dbReference>
<dbReference type="SMART" id="SM00448">
    <property type="entry name" value="REC"/>
    <property type="match status" value="1"/>
</dbReference>
<feature type="domain" description="HPt" evidence="13">
    <location>
        <begin position="835"/>
        <end position="938"/>
    </location>
</feature>
<feature type="domain" description="HPt" evidence="13">
    <location>
        <begin position="1034"/>
        <end position="1137"/>
    </location>
</feature>
<proteinExistence type="predicted"/>